<accession>A0A917EVZ7</accession>
<dbReference type="GO" id="GO:0016787">
    <property type="term" value="F:hydrolase activity"/>
    <property type="evidence" value="ECO:0007669"/>
    <property type="project" value="InterPro"/>
</dbReference>
<protein>
    <submittedName>
        <fullName evidence="3">Amidohydrolase</fullName>
    </submittedName>
</protein>
<evidence type="ECO:0000259" key="2">
    <source>
        <dbReference type="Pfam" id="PF07687"/>
    </source>
</evidence>
<keyword evidence="1" id="KW-0464">Manganese</keyword>
<comment type="cofactor">
    <cofactor evidence="1">
        <name>Mn(2+)</name>
        <dbReference type="ChEBI" id="CHEBI:29035"/>
    </cofactor>
    <text evidence="1">The Mn(2+) ion enhances activity.</text>
</comment>
<dbReference type="Pfam" id="PF07687">
    <property type="entry name" value="M20_dimer"/>
    <property type="match status" value="1"/>
</dbReference>
<evidence type="ECO:0000313" key="3">
    <source>
        <dbReference type="EMBL" id="GGF19913.1"/>
    </source>
</evidence>
<proteinExistence type="predicted"/>
<dbReference type="Proteomes" id="UP000660110">
    <property type="component" value="Unassembled WGS sequence"/>
</dbReference>
<dbReference type="Pfam" id="PF01546">
    <property type="entry name" value="Peptidase_M20"/>
    <property type="match status" value="1"/>
</dbReference>
<dbReference type="PIRSF" id="PIRSF005962">
    <property type="entry name" value="Pept_M20D_amidohydro"/>
    <property type="match status" value="1"/>
</dbReference>
<feature type="binding site" evidence="1">
    <location>
        <position position="142"/>
    </location>
    <ligand>
        <name>Mn(2+)</name>
        <dbReference type="ChEBI" id="CHEBI:29035"/>
        <label>2</label>
    </ligand>
</feature>
<organism evidence="3 4">
    <name type="scientific">Halobacillus andaensis</name>
    <dbReference type="NCBI Taxonomy" id="1176239"/>
    <lineage>
        <taxon>Bacteria</taxon>
        <taxon>Bacillati</taxon>
        <taxon>Bacillota</taxon>
        <taxon>Bacilli</taxon>
        <taxon>Bacillales</taxon>
        <taxon>Bacillaceae</taxon>
        <taxon>Halobacillus</taxon>
    </lineage>
</organism>
<dbReference type="SUPFAM" id="SSF53187">
    <property type="entry name" value="Zn-dependent exopeptidases"/>
    <property type="match status" value="1"/>
</dbReference>
<name>A0A917EVZ7_HALAA</name>
<dbReference type="PANTHER" id="PTHR11014">
    <property type="entry name" value="PEPTIDASE M20 FAMILY MEMBER"/>
    <property type="match status" value="1"/>
</dbReference>
<sequence length="390" mass="43117">MMANQLKHITLAEEIYPQLVAWRRDFHKYPELSFKEKQTSKKVVEILKSFHAYHIQSHVGGYGVVATLSNGEGPTVALRADMDALPIQEQGEHDYVSEHEGVMHACGHDAHTAILLGTAQILSEIKDQIQGTVKLIFQPAEEACDESGESGAVKMLQSGLLDDIDRAIALHMCPWQKRKTIQLHDGPSMANNDEFDLLIKGRGGHGGYPQDTIDPLWLSSYVLQALYSVNGRKVDPLHVGTISVGQIHGGEAHNVIPNHVEIKGTIRTYEKSVRAKLTEELENAASIAKALGGDYQLSVNQGEPALQNHPYINQVIEQASQGFQVVRKPFGMGSEDFSYFTEKIPAAMFFLGCGLNEERSLHHPQFDIDEKALIDGVAIFLGCVQHLLKK</sequence>
<dbReference type="NCBIfam" id="TIGR01891">
    <property type="entry name" value="amidohydrolases"/>
    <property type="match status" value="1"/>
</dbReference>
<keyword evidence="4" id="KW-1185">Reference proteome</keyword>
<feature type="binding site" evidence="1">
    <location>
        <position position="106"/>
    </location>
    <ligand>
        <name>Mn(2+)</name>
        <dbReference type="ChEBI" id="CHEBI:29035"/>
        <label>2</label>
    </ligand>
</feature>
<dbReference type="SUPFAM" id="SSF55031">
    <property type="entry name" value="Bacterial exopeptidase dimerisation domain"/>
    <property type="match status" value="1"/>
</dbReference>
<dbReference type="AlphaFoldDB" id="A0A917EVZ7"/>
<gene>
    <name evidence="3" type="ORF">GCM10010954_18370</name>
</gene>
<comment type="caution">
    <text evidence="3">The sequence shown here is derived from an EMBL/GenBank/DDBJ whole genome shotgun (WGS) entry which is preliminary data.</text>
</comment>
<dbReference type="InterPro" id="IPR002933">
    <property type="entry name" value="Peptidase_M20"/>
</dbReference>
<feature type="binding site" evidence="1">
    <location>
        <position position="362"/>
    </location>
    <ligand>
        <name>Mn(2+)</name>
        <dbReference type="ChEBI" id="CHEBI:29035"/>
        <label>2</label>
    </ligand>
</feature>
<dbReference type="GO" id="GO:0046872">
    <property type="term" value="F:metal ion binding"/>
    <property type="evidence" value="ECO:0007669"/>
    <property type="project" value="UniProtKB-KW"/>
</dbReference>
<feature type="binding site" evidence="1">
    <location>
        <position position="108"/>
    </location>
    <ligand>
        <name>Mn(2+)</name>
        <dbReference type="ChEBI" id="CHEBI:29035"/>
        <label>2</label>
    </ligand>
</feature>
<dbReference type="Gene3D" id="3.30.70.360">
    <property type="match status" value="1"/>
</dbReference>
<dbReference type="Gene3D" id="3.40.630.10">
    <property type="entry name" value="Zn peptidases"/>
    <property type="match status" value="1"/>
</dbReference>
<evidence type="ECO:0000256" key="1">
    <source>
        <dbReference type="PIRSR" id="PIRSR005962-1"/>
    </source>
</evidence>
<dbReference type="InterPro" id="IPR036264">
    <property type="entry name" value="Bact_exopeptidase_dim_dom"/>
</dbReference>
<evidence type="ECO:0000313" key="4">
    <source>
        <dbReference type="Proteomes" id="UP000660110"/>
    </source>
</evidence>
<keyword evidence="1" id="KW-0479">Metal-binding</keyword>
<dbReference type="PANTHER" id="PTHR11014:SF63">
    <property type="entry name" value="METALLOPEPTIDASE, PUTATIVE (AFU_ORTHOLOGUE AFUA_6G09600)-RELATED"/>
    <property type="match status" value="1"/>
</dbReference>
<dbReference type="InterPro" id="IPR017439">
    <property type="entry name" value="Amidohydrolase"/>
</dbReference>
<reference evidence="3" key="2">
    <citation type="submission" date="2020-09" db="EMBL/GenBank/DDBJ databases">
        <authorList>
            <person name="Sun Q."/>
            <person name="Zhou Y."/>
        </authorList>
    </citation>
    <scope>NUCLEOTIDE SEQUENCE</scope>
    <source>
        <strain evidence="3">CGMCC 1.12153</strain>
    </source>
</reference>
<feature type="binding site" evidence="1">
    <location>
        <position position="171"/>
    </location>
    <ligand>
        <name>Mn(2+)</name>
        <dbReference type="ChEBI" id="CHEBI:29035"/>
        <label>2</label>
    </ligand>
</feature>
<dbReference type="InterPro" id="IPR011650">
    <property type="entry name" value="Peptidase_M20_dimer"/>
</dbReference>
<reference evidence="3" key="1">
    <citation type="journal article" date="2014" name="Int. J. Syst. Evol. Microbiol.">
        <title>Complete genome sequence of Corynebacterium casei LMG S-19264T (=DSM 44701T), isolated from a smear-ripened cheese.</title>
        <authorList>
            <consortium name="US DOE Joint Genome Institute (JGI-PGF)"/>
            <person name="Walter F."/>
            <person name="Albersmeier A."/>
            <person name="Kalinowski J."/>
            <person name="Ruckert C."/>
        </authorList>
    </citation>
    <scope>NUCLEOTIDE SEQUENCE</scope>
    <source>
        <strain evidence="3">CGMCC 1.12153</strain>
    </source>
</reference>
<dbReference type="EMBL" id="BMEL01000002">
    <property type="protein sequence ID" value="GGF19913.1"/>
    <property type="molecule type" value="Genomic_DNA"/>
</dbReference>
<feature type="domain" description="Peptidase M20 dimerisation" evidence="2">
    <location>
        <begin position="195"/>
        <end position="285"/>
    </location>
</feature>